<dbReference type="InterPro" id="IPR015590">
    <property type="entry name" value="Aldehyde_DH_dom"/>
</dbReference>
<evidence type="ECO:0000313" key="3">
    <source>
        <dbReference type="EMBL" id="UUY04494.1"/>
    </source>
</evidence>
<reference evidence="4" key="1">
    <citation type="submission" date="2021-11" db="EMBL/GenBank/DDBJ databases">
        <title>Cultivation dependent microbiological survey of springs from the worlds oldest radium mine currently devoted to the extraction of radon-saturated water.</title>
        <authorList>
            <person name="Kapinusova G."/>
            <person name="Smrhova T."/>
            <person name="Strejcek M."/>
            <person name="Suman J."/>
            <person name="Jani K."/>
            <person name="Pajer P."/>
            <person name="Uhlik O."/>
        </authorList>
    </citation>
    <scope>NUCLEOTIDE SEQUENCE [LARGE SCALE GENOMIC DNA]</scope>
    <source>
        <strain evidence="4">J379</strain>
    </source>
</reference>
<dbReference type="InterPro" id="IPR016161">
    <property type="entry name" value="Ald_DH/histidinol_DH"/>
</dbReference>
<dbReference type="Pfam" id="PF00171">
    <property type="entry name" value="Aldedh"/>
    <property type="match status" value="1"/>
</dbReference>
<dbReference type="RefSeq" id="WP_353864977.1">
    <property type="nucleotide sequence ID" value="NZ_CP088295.1"/>
</dbReference>
<feature type="domain" description="Aldehyde dehydrogenase" evidence="2">
    <location>
        <begin position="3"/>
        <end position="462"/>
    </location>
</feature>
<dbReference type="Gene3D" id="3.40.309.10">
    <property type="entry name" value="Aldehyde Dehydrogenase, Chain A, domain 2"/>
    <property type="match status" value="1"/>
</dbReference>
<dbReference type="PANTHER" id="PTHR11699">
    <property type="entry name" value="ALDEHYDE DEHYDROGENASE-RELATED"/>
    <property type="match status" value="1"/>
</dbReference>
<name>A0ABY5PIJ2_9ACTN</name>
<accession>A0ABY5PIJ2</accession>
<evidence type="ECO:0000313" key="4">
    <source>
        <dbReference type="Proteomes" id="UP001058860"/>
    </source>
</evidence>
<evidence type="ECO:0000259" key="2">
    <source>
        <dbReference type="Pfam" id="PF00171"/>
    </source>
</evidence>
<keyword evidence="1" id="KW-0560">Oxidoreductase</keyword>
<dbReference type="Proteomes" id="UP001058860">
    <property type="component" value="Chromosome"/>
</dbReference>
<evidence type="ECO:0000256" key="1">
    <source>
        <dbReference type="ARBA" id="ARBA00023002"/>
    </source>
</evidence>
<dbReference type="Gene3D" id="3.40.605.10">
    <property type="entry name" value="Aldehyde Dehydrogenase, Chain A, domain 1"/>
    <property type="match status" value="1"/>
</dbReference>
<proteinExistence type="predicted"/>
<protein>
    <submittedName>
        <fullName evidence="3">Aldehyde dehydrogenase family protein</fullName>
    </submittedName>
</protein>
<dbReference type="EMBL" id="CP088295">
    <property type="protein sequence ID" value="UUY04494.1"/>
    <property type="molecule type" value="Genomic_DNA"/>
</dbReference>
<sequence>MSTSGTVTSVSPIDGATLGAVPATAPDRIADEVQAATLVQPLWAQLRLHDRARYLRRAAQAVIDEWDELLELLVREGGRPRAEVATMELLPAVDTLQWLADTGPKVLGPRRVPVSRTLFPVKRARLTHAPLGVVAVLTPGSEPFATPLGDVGVALMAGNAVLLAPSALAPLAAERVLRVFARAGVPEGLVRVLHGGPEVGRALVRAPVAQVRFTGSDEAGRDVEAARARELHRAAIDVGGRDAMLVLADADPERSAVGATWAAFAHGGQCGGSVKRAYVVEARAQRFVADVTELARAMRVGDPRHPDVEIGPPLAQDRVETVRALVDAAVAGGATLHCGGVVEVPGLAGPALAPMVLTDVPADADLRTAAVPGPVLVVDTVRDEDEGIARANAARGGLGASVWTANRHRGTRIARELRAGMVWGNDHQVTRAAPQLPWGAVGGAGLGRARGADALRASAEPKLITWDPPGGRAAWWAPYDDTAVSAWHALAQLRSVRDRDRETALRTGVMPLARIAARTARAARRNA</sequence>
<keyword evidence="4" id="KW-1185">Reference proteome</keyword>
<organism evidence="3 4">
    <name type="scientific">Svornostia abyssi</name>
    <dbReference type="NCBI Taxonomy" id="2898438"/>
    <lineage>
        <taxon>Bacteria</taxon>
        <taxon>Bacillati</taxon>
        <taxon>Actinomycetota</taxon>
        <taxon>Thermoleophilia</taxon>
        <taxon>Solirubrobacterales</taxon>
        <taxon>Baekduiaceae</taxon>
        <taxon>Svornostia</taxon>
    </lineage>
</organism>
<gene>
    <name evidence="3" type="ORF">LRS13_02870</name>
</gene>
<dbReference type="InterPro" id="IPR016162">
    <property type="entry name" value="Ald_DH_N"/>
</dbReference>
<dbReference type="SUPFAM" id="SSF53720">
    <property type="entry name" value="ALDH-like"/>
    <property type="match status" value="1"/>
</dbReference>
<dbReference type="InterPro" id="IPR016163">
    <property type="entry name" value="Ald_DH_C"/>
</dbReference>